<evidence type="ECO:0000259" key="3">
    <source>
        <dbReference type="Pfam" id="PF03061"/>
    </source>
</evidence>
<name>A0ABX2AUY6_9BACT</name>
<dbReference type="PANTHER" id="PTHR43240:SF5">
    <property type="entry name" value="1,4-DIHYDROXY-2-NAPHTHOYL-COA THIOESTERASE 1"/>
    <property type="match status" value="1"/>
</dbReference>
<comment type="caution">
    <text evidence="4">The sequence shown here is derived from an EMBL/GenBank/DDBJ whole genome shotgun (WGS) entry which is preliminary data.</text>
</comment>
<proteinExistence type="inferred from homology"/>
<dbReference type="InterPro" id="IPR006683">
    <property type="entry name" value="Thioestr_dom"/>
</dbReference>
<comment type="similarity">
    <text evidence="1">Belongs to the thioesterase PaaI family.</text>
</comment>
<evidence type="ECO:0000313" key="5">
    <source>
        <dbReference type="Proteomes" id="UP001193734"/>
    </source>
</evidence>
<dbReference type="Gene3D" id="3.10.129.10">
    <property type="entry name" value="Hotdog Thioesterase"/>
    <property type="match status" value="1"/>
</dbReference>
<dbReference type="InterPro" id="IPR003736">
    <property type="entry name" value="PAAI_dom"/>
</dbReference>
<evidence type="ECO:0000256" key="1">
    <source>
        <dbReference type="ARBA" id="ARBA00008324"/>
    </source>
</evidence>
<dbReference type="NCBIfam" id="TIGR00369">
    <property type="entry name" value="unchar_dom_1"/>
    <property type="match status" value="1"/>
</dbReference>
<feature type="domain" description="Thioesterase" evidence="3">
    <location>
        <begin position="47"/>
        <end position="120"/>
    </location>
</feature>
<evidence type="ECO:0000256" key="2">
    <source>
        <dbReference type="ARBA" id="ARBA00022801"/>
    </source>
</evidence>
<protein>
    <submittedName>
        <fullName evidence="4">PaaI family thioesterase</fullName>
    </submittedName>
</protein>
<sequence>MDIDNILEGFRGGPTLDTTLGMKFFSTSDPDTCMGRLAVDGRTRQPFGVLSGGATLALAETLAGLGSLALCPGEKYVGVNVSGNHVKAVSEGDEITAVARIVHRGRRFHVWNVEVTNTAGEIISTVSVTNYAVSIKPRVV</sequence>
<dbReference type="Proteomes" id="UP001193734">
    <property type="component" value="Unassembled WGS sequence"/>
</dbReference>
<organism evidence="4 5">
    <name type="scientific">Xylanibacter rodentium</name>
    <dbReference type="NCBI Taxonomy" id="2736289"/>
    <lineage>
        <taxon>Bacteria</taxon>
        <taxon>Pseudomonadati</taxon>
        <taxon>Bacteroidota</taxon>
        <taxon>Bacteroidia</taxon>
        <taxon>Bacteroidales</taxon>
        <taxon>Prevotellaceae</taxon>
        <taxon>Xylanibacter</taxon>
    </lineage>
</organism>
<accession>A0ABX2AUY6</accession>
<dbReference type="EMBL" id="JABKKE010000005">
    <property type="protein sequence ID" value="NPE13518.1"/>
    <property type="molecule type" value="Genomic_DNA"/>
</dbReference>
<evidence type="ECO:0000313" key="4">
    <source>
        <dbReference type="EMBL" id="NPE13518.1"/>
    </source>
</evidence>
<dbReference type="InterPro" id="IPR029069">
    <property type="entry name" value="HotDog_dom_sf"/>
</dbReference>
<gene>
    <name evidence="4" type="ORF">HPS55_04105</name>
</gene>
<reference evidence="4 5" key="1">
    <citation type="submission" date="2020-05" db="EMBL/GenBank/DDBJ databases">
        <title>Distinct polysaccharide utilization as determinants for interspecies competition between intestinal Prevotella spp.</title>
        <authorList>
            <person name="Galvez E.J.C."/>
            <person name="Iljazovic A."/>
            <person name="Strowig T."/>
        </authorList>
    </citation>
    <scope>NUCLEOTIDE SEQUENCE [LARGE SCALE GENOMIC DNA]</scope>
    <source>
        <strain evidence="4 5">PROD</strain>
    </source>
</reference>
<dbReference type="SUPFAM" id="SSF54637">
    <property type="entry name" value="Thioesterase/thiol ester dehydrase-isomerase"/>
    <property type="match status" value="1"/>
</dbReference>
<dbReference type="GeneID" id="82156943"/>
<dbReference type="CDD" id="cd03443">
    <property type="entry name" value="PaaI_thioesterase"/>
    <property type="match status" value="1"/>
</dbReference>
<keyword evidence="2" id="KW-0378">Hydrolase</keyword>
<dbReference type="RefSeq" id="WP_172176228.1">
    <property type="nucleotide sequence ID" value="NZ_CASGIA010000004.1"/>
</dbReference>
<keyword evidence="5" id="KW-1185">Reference proteome</keyword>
<dbReference type="PANTHER" id="PTHR43240">
    <property type="entry name" value="1,4-DIHYDROXY-2-NAPHTHOYL-COA THIOESTERASE 1"/>
    <property type="match status" value="1"/>
</dbReference>
<dbReference type="Pfam" id="PF03061">
    <property type="entry name" value="4HBT"/>
    <property type="match status" value="1"/>
</dbReference>